<evidence type="ECO:0000256" key="5">
    <source>
        <dbReference type="ARBA" id="ARBA00022603"/>
    </source>
</evidence>
<proteinExistence type="inferred from homology"/>
<comment type="subcellular location">
    <subcellularLocation>
        <location evidence="2">Cytoplasm</location>
    </subcellularLocation>
    <subcellularLocation>
        <location evidence="1">Nucleus</location>
    </subcellularLocation>
</comment>
<keyword evidence="6" id="KW-0808">Transferase</keyword>
<dbReference type="KEGG" id="ago:AGOS_ADL242W"/>
<dbReference type="PANTHER" id="PTHR14614">
    <property type="entry name" value="HEPATOCELLULAR CARCINOMA-ASSOCIATED ANTIGEN"/>
    <property type="match status" value="1"/>
</dbReference>
<dbReference type="GO" id="GO:0018064">
    <property type="term" value="F:protein-L-histidine N-tele-methyltransferase activity"/>
    <property type="evidence" value="ECO:0000318"/>
    <property type="project" value="GO_Central"/>
</dbReference>
<dbReference type="InterPro" id="IPR029063">
    <property type="entry name" value="SAM-dependent_MTases_sf"/>
</dbReference>
<dbReference type="Proteomes" id="UP000000591">
    <property type="component" value="Chromosome IV"/>
</dbReference>
<dbReference type="eggNOG" id="KOG2920">
    <property type="taxonomic scope" value="Eukaryota"/>
</dbReference>
<evidence type="ECO:0000256" key="8">
    <source>
        <dbReference type="ARBA" id="ARBA00023242"/>
    </source>
</evidence>
<keyword evidence="5" id="KW-0489">Methyltransferase</keyword>
<evidence type="ECO:0000256" key="7">
    <source>
        <dbReference type="ARBA" id="ARBA00022691"/>
    </source>
</evidence>
<dbReference type="STRING" id="284811.Q75B19"/>
<dbReference type="GO" id="GO:0005737">
    <property type="term" value="C:cytoplasm"/>
    <property type="evidence" value="ECO:0007669"/>
    <property type="project" value="UniProtKB-SubCell"/>
</dbReference>
<dbReference type="InParanoid" id="Q75B19"/>
<evidence type="ECO:0000313" key="11">
    <source>
        <dbReference type="Proteomes" id="UP000000591"/>
    </source>
</evidence>
<dbReference type="FunCoup" id="Q75B19">
    <property type="interactions" value="1652"/>
</dbReference>
<dbReference type="GO" id="GO:0006417">
    <property type="term" value="P:regulation of translation"/>
    <property type="evidence" value="ECO:0000318"/>
    <property type="project" value="GO_Central"/>
</dbReference>
<keyword evidence="7" id="KW-0949">S-adenosyl-L-methionine</keyword>
<dbReference type="HOGENOM" id="CLU_038704_1_1_1"/>
<evidence type="ECO:0000256" key="1">
    <source>
        <dbReference type="ARBA" id="ARBA00004123"/>
    </source>
</evidence>
<dbReference type="GO" id="GO:0032259">
    <property type="term" value="P:methylation"/>
    <property type="evidence" value="ECO:0007669"/>
    <property type="project" value="UniProtKB-KW"/>
</dbReference>
<evidence type="ECO:0000256" key="2">
    <source>
        <dbReference type="ARBA" id="ARBA00004496"/>
    </source>
</evidence>
<evidence type="ECO:0000256" key="3">
    <source>
        <dbReference type="ARBA" id="ARBA00012533"/>
    </source>
</evidence>
<accession>Q75B19</accession>
<evidence type="ECO:0000313" key="10">
    <source>
        <dbReference type="EMBL" id="AAS51678.1"/>
    </source>
</evidence>
<keyword evidence="8" id="KW-0539">Nucleus</keyword>
<dbReference type="EC" id="2.1.1.85" evidence="3"/>
<keyword evidence="4" id="KW-0963">Cytoplasm</keyword>
<dbReference type="EMBL" id="AE016817">
    <property type="protein sequence ID" value="AAS51678.1"/>
    <property type="molecule type" value="Genomic_DNA"/>
</dbReference>
<keyword evidence="11" id="KW-1185">Reference proteome</keyword>
<dbReference type="OrthoDB" id="1723750at2759"/>
<sequence>MSFSFGFANAELSDDELLPNSFEVGNEGAQESSNKIGNPLDAEWLKSTDIPQPTLVHLDKLLESLTNVRVSFEEVHTPQRAIKLFRRELFDVKHQLMSEVDAESDSPDHKAELDILMGETNEDVRKNVYEGGLKSWECSLDLVDFLGLQDPKSSPCIAELGCGTALPSQYLFLQYLQQESHLGLTLLLSDYNESVLRLATLPNLIITWAKQVLSQEQWAALQLSRDENIAIMQDELLLTQELLSAFRSDLEQKKIELYFISGTWSRGFLNLLKEIRWSPSSELLLLTSETIYQPETLPVIAELILDLISEARRGGYSARAYAAAKDIYFGVGGSVAEFEQYVTSKTLERSLPLQLTTHKVNAGLKRSIIAIE</sequence>
<dbReference type="RefSeq" id="NP_983854.1">
    <property type="nucleotide sequence ID" value="NM_209207.1"/>
</dbReference>
<comment type="similarity">
    <text evidence="9">Belongs to the methyltransferase superfamily. METTL18 family.</text>
</comment>
<protein>
    <recommendedName>
        <fullName evidence="3">protein-histidine N-methyltransferase</fullName>
        <ecNumber evidence="3">2.1.1.85</ecNumber>
    </recommendedName>
</protein>
<dbReference type="PANTHER" id="PTHR14614:SF39">
    <property type="entry name" value="HISTIDINE PROTEIN METHYLTRANSFERASE 1 HOMOLOG"/>
    <property type="match status" value="1"/>
</dbReference>
<evidence type="ECO:0000256" key="9">
    <source>
        <dbReference type="ARBA" id="ARBA00038126"/>
    </source>
</evidence>
<reference evidence="10 11" key="1">
    <citation type="journal article" date="2004" name="Science">
        <title>The Ashbya gossypii genome as a tool for mapping the ancient Saccharomyces cerevisiae genome.</title>
        <authorList>
            <person name="Dietrich F.S."/>
            <person name="Voegeli S."/>
            <person name="Brachat S."/>
            <person name="Lerch A."/>
            <person name="Gates K."/>
            <person name="Steiner S."/>
            <person name="Mohr C."/>
            <person name="Pohlmann R."/>
            <person name="Luedi P."/>
            <person name="Choi S."/>
            <person name="Wing R.A."/>
            <person name="Flavier A."/>
            <person name="Gaffney T.D."/>
            <person name="Philippsen P."/>
        </authorList>
    </citation>
    <scope>NUCLEOTIDE SEQUENCE [LARGE SCALE GENOMIC DNA]</scope>
    <source>
        <strain evidence="11">ATCC 10895 / CBS 109.51 / FGSC 9923 / NRRL Y-1056</strain>
    </source>
</reference>
<dbReference type="AlphaFoldDB" id="Q75B19"/>
<dbReference type="OMA" id="ADVKFQM"/>
<dbReference type="GeneID" id="4619989"/>
<name>Q75B19_EREGS</name>
<evidence type="ECO:0000256" key="6">
    <source>
        <dbReference type="ARBA" id="ARBA00022679"/>
    </source>
</evidence>
<gene>
    <name evidence="10" type="ORF">AGOS_ADL242W</name>
</gene>
<dbReference type="GO" id="GO:0005634">
    <property type="term" value="C:nucleus"/>
    <property type="evidence" value="ECO:0000318"/>
    <property type="project" value="GO_Central"/>
</dbReference>
<dbReference type="InterPro" id="IPR019410">
    <property type="entry name" value="Methyltransf_16"/>
</dbReference>
<dbReference type="GO" id="GO:0000027">
    <property type="term" value="P:ribosomal large subunit assembly"/>
    <property type="evidence" value="ECO:0007669"/>
    <property type="project" value="EnsemblFungi"/>
</dbReference>
<organism evidence="10 11">
    <name type="scientific">Eremothecium gossypii (strain ATCC 10895 / CBS 109.51 / FGSC 9923 / NRRL Y-1056)</name>
    <name type="common">Yeast</name>
    <name type="synonym">Ashbya gossypii</name>
    <dbReference type="NCBI Taxonomy" id="284811"/>
    <lineage>
        <taxon>Eukaryota</taxon>
        <taxon>Fungi</taxon>
        <taxon>Dikarya</taxon>
        <taxon>Ascomycota</taxon>
        <taxon>Saccharomycotina</taxon>
        <taxon>Saccharomycetes</taxon>
        <taxon>Saccharomycetales</taxon>
        <taxon>Saccharomycetaceae</taxon>
        <taxon>Eremothecium</taxon>
    </lineage>
</organism>
<dbReference type="GO" id="GO:0045903">
    <property type="term" value="P:positive regulation of translational fidelity"/>
    <property type="evidence" value="ECO:0007669"/>
    <property type="project" value="EnsemblFungi"/>
</dbReference>
<dbReference type="Gene3D" id="3.40.50.150">
    <property type="entry name" value="Vaccinia Virus protein VP39"/>
    <property type="match status" value="1"/>
</dbReference>
<evidence type="ECO:0000256" key="4">
    <source>
        <dbReference type="ARBA" id="ARBA00022490"/>
    </source>
</evidence>
<reference evidence="11" key="2">
    <citation type="journal article" date="2013" name="G3 (Bethesda)">
        <title>Genomes of Ashbya fungi isolated from insects reveal four mating-type loci, numerous translocations, lack of transposons, and distinct gene duplications.</title>
        <authorList>
            <person name="Dietrich F.S."/>
            <person name="Voegeli S."/>
            <person name="Kuo S."/>
            <person name="Philippsen P."/>
        </authorList>
    </citation>
    <scope>GENOME REANNOTATION</scope>
    <source>
        <strain evidence="11">ATCC 10895 / CBS 109.51 / FGSC 9923 / NRRL Y-1056</strain>
    </source>
</reference>